<dbReference type="EMBL" id="BSXT01002841">
    <property type="protein sequence ID" value="GMF51222.1"/>
    <property type="molecule type" value="Genomic_DNA"/>
</dbReference>
<dbReference type="Proteomes" id="UP001165121">
    <property type="component" value="Unassembled WGS sequence"/>
</dbReference>
<comment type="caution">
    <text evidence="2">The sequence shown here is derived from an EMBL/GenBank/DDBJ whole genome shotgun (WGS) entry which is preliminary data.</text>
</comment>
<protein>
    <submittedName>
        <fullName evidence="2">Unnamed protein product</fullName>
    </submittedName>
</protein>
<reference evidence="2" key="1">
    <citation type="submission" date="2023-04" db="EMBL/GenBank/DDBJ databases">
        <title>Phytophthora fragariaefolia NBRC 109709.</title>
        <authorList>
            <person name="Ichikawa N."/>
            <person name="Sato H."/>
            <person name="Tonouchi N."/>
        </authorList>
    </citation>
    <scope>NUCLEOTIDE SEQUENCE</scope>
    <source>
        <strain evidence="2">NBRC 109709</strain>
    </source>
</reference>
<accession>A0A9W6Y291</accession>
<evidence type="ECO:0000313" key="3">
    <source>
        <dbReference type="Proteomes" id="UP001165121"/>
    </source>
</evidence>
<feature type="compositionally biased region" description="Acidic residues" evidence="1">
    <location>
        <begin position="120"/>
        <end position="129"/>
    </location>
</feature>
<feature type="compositionally biased region" description="Basic and acidic residues" evidence="1">
    <location>
        <begin position="107"/>
        <end position="116"/>
    </location>
</feature>
<feature type="region of interest" description="Disordered" evidence="1">
    <location>
        <begin position="66"/>
        <end position="144"/>
    </location>
</feature>
<organism evidence="2 3">
    <name type="scientific">Phytophthora fragariaefolia</name>
    <dbReference type="NCBI Taxonomy" id="1490495"/>
    <lineage>
        <taxon>Eukaryota</taxon>
        <taxon>Sar</taxon>
        <taxon>Stramenopiles</taxon>
        <taxon>Oomycota</taxon>
        <taxon>Peronosporomycetes</taxon>
        <taxon>Peronosporales</taxon>
        <taxon>Peronosporaceae</taxon>
        <taxon>Phytophthora</taxon>
    </lineage>
</organism>
<dbReference type="AlphaFoldDB" id="A0A9W6Y291"/>
<gene>
    <name evidence="2" type="ORF">Pfra01_002064900</name>
</gene>
<keyword evidence="3" id="KW-1185">Reference proteome</keyword>
<name>A0A9W6Y291_9STRA</name>
<proteinExistence type="predicted"/>
<evidence type="ECO:0000256" key="1">
    <source>
        <dbReference type="SAM" id="MobiDB-lite"/>
    </source>
</evidence>
<sequence>MGAGITAQEHLDEVTESLYNQAADYLRSKPLTFGKSWFVRDSDELLHLERVSKIAEKLMTPKVILLNGEPPQDSERLGLPQGSVGDVADSQSSPLPHAARVFTVLTRSKDKDRAHPSPEVVEDAPPDEEEPRRPMTPLEYQAER</sequence>
<evidence type="ECO:0000313" key="2">
    <source>
        <dbReference type="EMBL" id="GMF51222.1"/>
    </source>
</evidence>